<name>A0A8J6NCU1_9BACT</name>
<dbReference type="GO" id="GO:0008171">
    <property type="term" value="F:O-methyltransferase activity"/>
    <property type="evidence" value="ECO:0007669"/>
    <property type="project" value="InterPro"/>
</dbReference>
<organism evidence="7 8">
    <name type="scientific">Candidatus Desulfobia pelagia</name>
    <dbReference type="NCBI Taxonomy" id="2841692"/>
    <lineage>
        <taxon>Bacteria</taxon>
        <taxon>Pseudomonadati</taxon>
        <taxon>Thermodesulfobacteriota</taxon>
        <taxon>Desulfobulbia</taxon>
        <taxon>Desulfobulbales</taxon>
        <taxon>Desulfobulbaceae</taxon>
        <taxon>Candidatus Desulfobia</taxon>
    </lineage>
</organism>
<evidence type="ECO:0000256" key="4">
    <source>
        <dbReference type="PIRSR" id="PIRSR005739-1"/>
    </source>
</evidence>
<dbReference type="Pfam" id="PF00891">
    <property type="entry name" value="Methyltransf_2"/>
    <property type="match status" value="1"/>
</dbReference>
<feature type="domain" description="O-methyltransferase dimerisation" evidence="6">
    <location>
        <begin position="15"/>
        <end position="89"/>
    </location>
</feature>
<dbReference type="PROSITE" id="PS51683">
    <property type="entry name" value="SAM_OMT_II"/>
    <property type="match status" value="1"/>
</dbReference>
<evidence type="ECO:0000256" key="2">
    <source>
        <dbReference type="ARBA" id="ARBA00022679"/>
    </source>
</evidence>
<feature type="domain" description="O-methyltransferase C-terminal" evidence="5">
    <location>
        <begin position="124"/>
        <end position="309"/>
    </location>
</feature>
<sequence>MMTHDWTIGELLSTSTAFWKGCTLQAAVRLGVFTAINNGRLSRDGMAEKLNADRRGTELLLDALAAMGLLVKDGNSYSNSEAALNFLSSTSGKYIGHIILHHHHILDGWAQLHDAVTSGRPVEMRSYGEDVERQSFLMGMFNLAMGIAPGLASQVNLAGRRRLLDLGGGPGTYAIHFCQANPDLAAVIYDRPTTEPFALETVAKFGLKDRIDFAAGNFNSDPITGGTYDVAWLSHILHSNSPKECQALIQKTTAAMEPGGLIMIHEFVLDNTRDSPEFPALFSLNMLINNEGGRSYSEEELRTMLKNAGARDIGRHPFRGPNDSAIIFGTI</sequence>
<dbReference type="PANTHER" id="PTHR43712:SF2">
    <property type="entry name" value="O-METHYLTRANSFERASE CICE"/>
    <property type="match status" value="1"/>
</dbReference>
<dbReference type="AlphaFoldDB" id="A0A8J6NCU1"/>
<dbReference type="EMBL" id="JACNJZ010000058">
    <property type="protein sequence ID" value="MBC8316862.1"/>
    <property type="molecule type" value="Genomic_DNA"/>
</dbReference>
<dbReference type="Proteomes" id="UP000614424">
    <property type="component" value="Unassembled WGS sequence"/>
</dbReference>
<dbReference type="SUPFAM" id="SSF53335">
    <property type="entry name" value="S-adenosyl-L-methionine-dependent methyltransferases"/>
    <property type="match status" value="1"/>
</dbReference>
<dbReference type="SUPFAM" id="SSF46785">
    <property type="entry name" value="Winged helix' DNA-binding domain"/>
    <property type="match status" value="1"/>
</dbReference>
<dbReference type="InterPro" id="IPR001077">
    <property type="entry name" value="COMT_C"/>
</dbReference>
<evidence type="ECO:0000259" key="5">
    <source>
        <dbReference type="Pfam" id="PF00891"/>
    </source>
</evidence>
<feature type="active site" description="Proton acceptor" evidence="4">
    <location>
        <position position="238"/>
    </location>
</feature>
<dbReference type="Gene3D" id="3.40.50.150">
    <property type="entry name" value="Vaccinia Virus protein VP39"/>
    <property type="match status" value="1"/>
</dbReference>
<dbReference type="CDD" id="cd02440">
    <property type="entry name" value="AdoMet_MTases"/>
    <property type="match status" value="1"/>
</dbReference>
<dbReference type="InterPro" id="IPR012967">
    <property type="entry name" value="COMT_dimerisation"/>
</dbReference>
<dbReference type="InterPro" id="IPR029063">
    <property type="entry name" value="SAM-dependent_MTases_sf"/>
</dbReference>
<evidence type="ECO:0000256" key="1">
    <source>
        <dbReference type="ARBA" id="ARBA00022603"/>
    </source>
</evidence>
<evidence type="ECO:0000256" key="3">
    <source>
        <dbReference type="ARBA" id="ARBA00022691"/>
    </source>
</evidence>
<keyword evidence="3" id="KW-0949">S-adenosyl-L-methionine</keyword>
<evidence type="ECO:0000259" key="6">
    <source>
        <dbReference type="Pfam" id="PF08100"/>
    </source>
</evidence>
<dbReference type="Gene3D" id="1.10.10.10">
    <property type="entry name" value="Winged helix-like DNA-binding domain superfamily/Winged helix DNA-binding domain"/>
    <property type="match status" value="1"/>
</dbReference>
<dbReference type="PANTHER" id="PTHR43712">
    <property type="entry name" value="PUTATIVE (AFU_ORTHOLOGUE AFUA_4G14580)-RELATED"/>
    <property type="match status" value="1"/>
</dbReference>
<dbReference type="InterPro" id="IPR036390">
    <property type="entry name" value="WH_DNA-bd_sf"/>
</dbReference>
<dbReference type="InterPro" id="IPR036388">
    <property type="entry name" value="WH-like_DNA-bd_sf"/>
</dbReference>
<gene>
    <name evidence="7" type="ORF">H8E41_03085</name>
</gene>
<protein>
    <submittedName>
        <fullName evidence="7">Methyltransferase domain-containing protein</fullName>
    </submittedName>
</protein>
<comment type="caution">
    <text evidence="7">The sequence shown here is derived from an EMBL/GenBank/DDBJ whole genome shotgun (WGS) entry which is preliminary data.</text>
</comment>
<keyword evidence="2" id="KW-0808">Transferase</keyword>
<reference evidence="7 8" key="1">
    <citation type="submission" date="2020-08" db="EMBL/GenBank/DDBJ databases">
        <title>Bridging the membrane lipid divide: bacteria of the FCB group superphylum have the potential to synthesize archaeal ether lipids.</title>
        <authorList>
            <person name="Villanueva L."/>
            <person name="Von Meijenfeldt F.A.B."/>
            <person name="Westbye A.B."/>
            <person name="Yadav S."/>
            <person name="Hopmans E.C."/>
            <person name="Dutilh B.E."/>
            <person name="Sinninghe Damste J.S."/>
        </authorList>
    </citation>
    <scope>NUCLEOTIDE SEQUENCE [LARGE SCALE GENOMIC DNA]</scope>
    <source>
        <strain evidence="7">NIOZ-UU47</strain>
    </source>
</reference>
<evidence type="ECO:0000313" key="8">
    <source>
        <dbReference type="Proteomes" id="UP000614424"/>
    </source>
</evidence>
<proteinExistence type="predicted"/>
<dbReference type="GO" id="GO:0046983">
    <property type="term" value="F:protein dimerization activity"/>
    <property type="evidence" value="ECO:0007669"/>
    <property type="project" value="InterPro"/>
</dbReference>
<accession>A0A8J6NCU1</accession>
<dbReference type="InterPro" id="IPR016461">
    <property type="entry name" value="COMT-like"/>
</dbReference>
<keyword evidence="1 7" id="KW-0489">Methyltransferase</keyword>
<dbReference type="Pfam" id="PF08100">
    <property type="entry name" value="Dimerisation"/>
    <property type="match status" value="1"/>
</dbReference>
<dbReference type="GO" id="GO:0032259">
    <property type="term" value="P:methylation"/>
    <property type="evidence" value="ECO:0007669"/>
    <property type="project" value="UniProtKB-KW"/>
</dbReference>
<evidence type="ECO:0000313" key="7">
    <source>
        <dbReference type="EMBL" id="MBC8316862.1"/>
    </source>
</evidence>
<dbReference type="PIRSF" id="PIRSF005739">
    <property type="entry name" value="O-mtase"/>
    <property type="match status" value="1"/>
</dbReference>